<dbReference type="Proteomes" id="UP000199435">
    <property type="component" value="Unassembled WGS sequence"/>
</dbReference>
<keyword evidence="2" id="KW-0812">Transmembrane</keyword>
<reference evidence="4" key="1">
    <citation type="submission" date="2016-08" db="EMBL/GenBank/DDBJ databases">
        <authorList>
            <person name="Varghese N."/>
            <person name="Submissions Spin"/>
        </authorList>
    </citation>
    <scope>NUCLEOTIDE SEQUENCE [LARGE SCALE GENOMIC DNA]</scope>
    <source>
        <strain evidence="4">HAMBI 2971</strain>
    </source>
</reference>
<feature type="transmembrane region" description="Helical" evidence="2">
    <location>
        <begin position="53"/>
        <end position="74"/>
    </location>
</feature>
<evidence type="ECO:0000256" key="2">
    <source>
        <dbReference type="SAM" id="Phobius"/>
    </source>
</evidence>
<feature type="region of interest" description="Disordered" evidence="1">
    <location>
        <begin position="22"/>
        <end position="46"/>
    </location>
</feature>
<dbReference type="STRING" id="411945.GA0061102_1004134"/>
<dbReference type="RefSeq" id="WP_139115035.1">
    <property type="nucleotide sequence ID" value="NZ_FMAH01000004.1"/>
</dbReference>
<keyword evidence="4" id="KW-1185">Reference proteome</keyword>
<organism evidence="3 4">
    <name type="scientific">Rhizobium miluonense</name>
    <dbReference type="NCBI Taxonomy" id="411945"/>
    <lineage>
        <taxon>Bacteria</taxon>
        <taxon>Pseudomonadati</taxon>
        <taxon>Pseudomonadota</taxon>
        <taxon>Alphaproteobacteria</taxon>
        <taxon>Hyphomicrobiales</taxon>
        <taxon>Rhizobiaceae</taxon>
        <taxon>Rhizobium/Agrobacterium group</taxon>
        <taxon>Rhizobium</taxon>
    </lineage>
</organism>
<dbReference type="EMBL" id="FMAH01000004">
    <property type="protein sequence ID" value="SCB16211.1"/>
    <property type="molecule type" value="Genomic_DNA"/>
</dbReference>
<proteinExistence type="predicted"/>
<gene>
    <name evidence="3" type="ORF">GA0061102_1004134</name>
</gene>
<dbReference type="AlphaFoldDB" id="A0A1C3UL70"/>
<evidence type="ECO:0000313" key="4">
    <source>
        <dbReference type="Proteomes" id="UP000199435"/>
    </source>
</evidence>
<protein>
    <submittedName>
        <fullName evidence="3">Uncharacterized protein</fullName>
    </submittedName>
</protein>
<dbReference type="OrthoDB" id="8304147at2"/>
<sequence>MLDTHAPNLTESIRVLVHNSDERHHRAAASAPATKTQPKRQSHERQIREKRTFWSMLAFGLLLGGLELFIVLHYL</sequence>
<evidence type="ECO:0000313" key="3">
    <source>
        <dbReference type="EMBL" id="SCB16211.1"/>
    </source>
</evidence>
<accession>A0A1C3UL70</accession>
<keyword evidence="2" id="KW-1133">Transmembrane helix</keyword>
<name>A0A1C3UL70_9HYPH</name>
<keyword evidence="2" id="KW-0472">Membrane</keyword>
<evidence type="ECO:0000256" key="1">
    <source>
        <dbReference type="SAM" id="MobiDB-lite"/>
    </source>
</evidence>